<dbReference type="GeneID" id="94553205"/>
<keyword evidence="7 17" id="KW-0067">ATP-binding</keyword>
<comment type="similarity">
    <text evidence="4 19">In the C-terminal section; belongs to the NnrD/CARKD family.</text>
</comment>
<comment type="catalytic activity">
    <reaction evidence="1 18 19">
        <text>(6R)-NADHX = (6S)-NADHX</text>
        <dbReference type="Rhea" id="RHEA:32215"/>
        <dbReference type="ChEBI" id="CHEBI:64074"/>
        <dbReference type="ChEBI" id="CHEBI:64075"/>
        <dbReference type="EC" id="5.1.99.6"/>
    </reaction>
</comment>
<dbReference type="KEGG" id="jpo:G7058_07915"/>
<keyword evidence="12 17" id="KW-0456">Lyase</keyword>
<feature type="binding site" evidence="18">
    <location>
        <position position="123"/>
    </location>
    <ligand>
        <name>K(+)</name>
        <dbReference type="ChEBI" id="CHEBI:29103"/>
    </ligand>
</feature>
<dbReference type="EC" id="5.1.99.6" evidence="19"/>
<feature type="binding site" evidence="18">
    <location>
        <position position="156"/>
    </location>
    <ligand>
        <name>(6S)-NADPHX</name>
        <dbReference type="ChEBI" id="CHEBI:64076"/>
    </ligand>
</feature>
<dbReference type="PROSITE" id="PS01050">
    <property type="entry name" value="YJEF_C_2"/>
    <property type="match status" value="1"/>
</dbReference>
<dbReference type="GO" id="GO:0005524">
    <property type="term" value="F:ATP binding"/>
    <property type="evidence" value="ECO:0007669"/>
    <property type="project" value="UniProtKB-UniRule"/>
</dbReference>
<feature type="binding site" evidence="18">
    <location>
        <position position="59"/>
    </location>
    <ligand>
        <name>K(+)</name>
        <dbReference type="ChEBI" id="CHEBI:29103"/>
    </ligand>
</feature>
<organism evidence="22 23">
    <name type="scientific">Jeotgalibaca porci</name>
    <dbReference type="NCBI Taxonomy" id="1868793"/>
    <lineage>
        <taxon>Bacteria</taxon>
        <taxon>Bacillati</taxon>
        <taxon>Bacillota</taxon>
        <taxon>Bacilli</taxon>
        <taxon>Lactobacillales</taxon>
        <taxon>Carnobacteriaceae</taxon>
        <taxon>Jeotgalibaca</taxon>
    </lineage>
</organism>
<comment type="catalytic activity">
    <reaction evidence="16 17 19">
        <text>(6S)-NADPHX + ADP = AMP + phosphate + NADPH + H(+)</text>
        <dbReference type="Rhea" id="RHEA:32235"/>
        <dbReference type="ChEBI" id="CHEBI:15378"/>
        <dbReference type="ChEBI" id="CHEBI:43474"/>
        <dbReference type="ChEBI" id="CHEBI:57783"/>
        <dbReference type="ChEBI" id="CHEBI:64076"/>
        <dbReference type="ChEBI" id="CHEBI:456215"/>
        <dbReference type="ChEBI" id="CHEBI:456216"/>
        <dbReference type="EC" id="4.2.1.136"/>
    </reaction>
</comment>
<feature type="binding site" evidence="17">
    <location>
        <begin position="429"/>
        <end position="433"/>
    </location>
    <ligand>
        <name>AMP</name>
        <dbReference type="ChEBI" id="CHEBI:456215"/>
    </ligand>
</feature>
<evidence type="ECO:0000256" key="2">
    <source>
        <dbReference type="ARBA" id="ARBA00000909"/>
    </source>
</evidence>
<evidence type="ECO:0000256" key="18">
    <source>
        <dbReference type="HAMAP-Rule" id="MF_01966"/>
    </source>
</evidence>
<dbReference type="EMBL" id="CP049889">
    <property type="protein sequence ID" value="QIK51954.1"/>
    <property type="molecule type" value="Genomic_DNA"/>
</dbReference>
<keyword evidence="11 18" id="KW-0413">Isomerase</keyword>
<feature type="domain" description="YjeF C-terminal" evidence="20">
    <location>
        <begin position="222"/>
        <end position="517"/>
    </location>
</feature>
<dbReference type="RefSeq" id="WP_166063015.1">
    <property type="nucleotide sequence ID" value="NZ_CP049889.1"/>
</dbReference>
<dbReference type="PROSITE" id="PS51385">
    <property type="entry name" value="YJEF_N"/>
    <property type="match status" value="1"/>
</dbReference>
<feature type="binding site" evidence="17">
    <location>
        <position position="392"/>
    </location>
    <ligand>
        <name>(6S)-NADPHX</name>
        <dbReference type="ChEBI" id="CHEBI:64076"/>
    </ligand>
</feature>
<evidence type="ECO:0000256" key="10">
    <source>
        <dbReference type="ARBA" id="ARBA00023027"/>
    </source>
</evidence>
<feature type="binding site" evidence="18">
    <location>
        <begin position="58"/>
        <end position="62"/>
    </location>
    <ligand>
        <name>(6S)-NADPHX</name>
        <dbReference type="ChEBI" id="CHEBI:64076"/>
    </ligand>
</feature>
<comment type="catalytic activity">
    <reaction evidence="15 17 19">
        <text>(6S)-NADHX + ADP = AMP + phosphate + NADH + H(+)</text>
        <dbReference type="Rhea" id="RHEA:32223"/>
        <dbReference type="ChEBI" id="CHEBI:15378"/>
        <dbReference type="ChEBI" id="CHEBI:43474"/>
        <dbReference type="ChEBI" id="CHEBI:57945"/>
        <dbReference type="ChEBI" id="CHEBI:64074"/>
        <dbReference type="ChEBI" id="CHEBI:456215"/>
        <dbReference type="ChEBI" id="CHEBI:456216"/>
        <dbReference type="EC" id="4.2.1.136"/>
    </reaction>
</comment>
<sequence length="518" mass="55778">MKKLVNSKQMKAIDAYAIHTIGIPPLVLMENAAYSVVSCMEKSISKEDIILVVCGSGNNGGDGLAAARILLNRGYQVDVFLAGNPAHLSEETATQLKILENLEMVIWNHLEEVNFANYTILVDALFGIGLERDIEDEQAAVIAEMNTHEGIIFAVDMPSGISADDGKVKGTAVRADYTVTFGEEKVGQILFPGSEYCGTLVVTDIGFPPSAVDSVASEFYRYEKMDLARLPWRRAYSNKGTFGRVLIVAGAKNMSGAAYLSALAAYRTGAGLVEIMTVESNRLILQGQLPEAILTTINPDLLDTTEEKEKIKQAVGRSDVIVMGPGLGVSDKAKKVLDFVTLYAQVPLIVDADAINIAARYFNTFPLMRGNTCLRLNELNNSLPKGTILTPHLLELARLMDQPASDIQDNLLKTADSCTKDTDLVYVLKDARSVVAYEDERYLNYSGNNGMATAGTGDVLTGILAALIAQGMDSFEAAKLGVYIHGLAGDVAAAKKNRYSMIASDVVNGLEDVLGGMI</sequence>
<comment type="catalytic activity">
    <reaction evidence="2 18 19">
        <text>(6R)-NADPHX = (6S)-NADPHX</text>
        <dbReference type="Rhea" id="RHEA:32227"/>
        <dbReference type="ChEBI" id="CHEBI:64076"/>
        <dbReference type="ChEBI" id="CHEBI:64077"/>
        <dbReference type="EC" id="5.1.99.6"/>
    </reaction>
</comment>
<dbReference type="HAMAP" id="MF_01966">
    <property type="entry name" value="NADHX_epimerase"/>
    <property type="match status" value="1"/>
</dbReference>
<dbReference type="InterPro" id="IPR030677">
    <property type="entry name" value="Nnr"/>
</dbReference>
<dbReference type="PIRSF" id="PIRSF017184">
    <property type="entry name" value="Nnr"/>
    <property type="match status" value="1"/>
</dbReference>
<comment type="cofactor">
    <cofactor evidence="18 19">
        <name>K(+)</name>
        <dbReference type="ChEBI" id="CHEBI:29103"/>
    </cofactor>
    <text evidence="18 19">Binds 1 potassium ion per subunit.</text>
</comment>
<proteinExistence type="inferred from homology"/>
<evidence type="ECO:0000256" key="8">
    <source>
        <dbReference type="ARBA" id="ARBA00022857"/>
    </source>
</evidence>
<dbReference type="InterPro" id="IPR029056">
    <property type="entry name" value="Ribokinase-like"/>
</dbReference>
<feature type="binding site" evidence="17">
    <location>
        <position position="457"/>
    </location>
    <ligand>
        <name>AMP</name>
        <dbReference type="ChEBI" id="CHEBI:456215"/>
    </ligand>
</feature>
<feature type="binding site" evidence="18">
    <location>
        <position position="159"/>
    </location>
    <ligand>
        <name>K(+)</name>
        <dbReference type="ChEBI" id="CHEBI:29103"/>
    </ligand>
</feature>
<dbReference type="PANTHER" id="PTHR12592">
    <property type="entry name" value="ATP-DEPENDENT (S)-NAD(P)H-HYDRATE DEHYDRATASE FAMILY MEMBER"/>
    <property type="match status" value="1"/>
</dbReference>
<evidence type="ECO:0000256" key="13">
    <source>
        <dbReference type="ARBA" id="ARBA00023268"/>
    </source>
</evidence>
<evidence type="ECO:0000256" key="17">
    <source>
        <dbReference type="HAMAP-Rule" id="MF_01965"/>
    </source>
</evidence>
<feature type="binding site" evidence="17">
    <location>
        <position position="326"/>
    </location>
    <ligand>
        <name>(6S)-NADPHX</name>
        <dbReference type="ChEBI" id="CHEBI:64076"/>
    </ligand>
</feature>
<protein>
    <recommendedName>
        <fullName evidence="19">Bifunctional NAD(P)H-hydrate repair enzyme</fullName>
    </recommendedName>
    <alternativeName>
        <fullName evidence="19">Nicotinamide nucleotide repair protein</fullName>
    </alternativeName>
    <domain>
        <recommendedName>
            <fullName evidence="19">ADP-dependent (S)-NAD(P)H-hydrate dehydratase</fullName>
            <ecNumber evidence="19">4.2.1.136</ecNumber>
        </recommendedName>
        <alternativeName>
            <fullName evidence="19">ADP-dependent NAD(P)HX dehydratase</fullName>
        </alternativeName>
    </domain>
    <domain>
        <recommendedName>
            <fullName evidence="19">NAD(P)H-hydrate epimerase</fullName>
            <ecNumber evidence="19">5.1.99.6</ecNumber>
        </recommendedName>
    </domain>
</protein>
<evidence type="ECO:0000256" key="7">
    <source>
        <dbReference type="ARBA" id="ARBA00022840"/>
    </source>
</evidence>
<feature type="binding site" evidence="17">
    <location>
        <position position="257"/>
    </location>
    <ligand>
        <name>(6S)-NADPHX</name>
        <dbReference type="ChEBI" id="CHEBI:64076"/>
    </ligand>
</feature>
<keyword evidence="13" id="KW-0511">Multifunctional enzyme</keyword>
<keyword evidence="6 17" id="KW-0547">Nucleotide-binding</keyword>
<evidence type="ECO:0000256" key="3">
    <source>
        <dbReference type="ARBA" id="ARBA00006001"/>
    </source>
</evidence>
<comment type="similarity">
    <text evidence="3 19">In the N-terminal section; belongs to the NnrE/AIBP family.</text>
</comment>
<feature type="binding site" evidence="18">
    <location>
        <begin position="127"/>
        <end position="133"/>
    </location>
    <ligand>
        <name>(6S)-NADPHX</name>
        <dbReference type="ChEBI" id="CHEBI:64076"/>
    </ligand>
</feature>
<evidence type="ECO:0000256" key="4">
    <source>
        <dbReference type="ARBA" id="ARBA00009524"/>
    </source>
</evidence>
<comment type="subunit">
    <text evidence="17">Homotetramer.</text>
</comment>
<evidence type="ECO:0000256" key="5">
    <source>
        <dbReference type="ARBA" id="ARBA00022723"/>
    </source>
</evidence>
<dbReference type="InterPro" id="IPR000631">
    <property type="entry name" value="CARKD"/>
</dbReference>
<dbReference type="GO" id="GO:0052856">
    <property type="term" value="F:NAD(P)HX epimerase activity"/>
    <property type="evidence" value="ECO:0007669"/>
    <property type="project" value="UniProtKB-UniRule"/>
</dbReference>
<evidence type="ECO:0000259" key="21">
    <source>
        <dbReference type="PROSITE" id="PS51385"/>
    </source>
</evidence>
<keyword evidence="5 18" id="KW-0479">Metal-binding</keyword>
<keyword evidence="10 17" id="KW-0520">NAD</keyword>
<dbReference type="NCBIfam" id="TIGR00196">
    <property type="entry name" value="yjeF_cterm"/>
    <property type="match status" value="1"/>
</dbReference>
<dbReference type="PROSITE" id="PS51383">
    <property type="entry name" value="YJEF_C_3"/>
    <property type="match status" value="1"/>
</dbReference>
<dbReference type="GO" id="GO:0046872">
    <property type="term" value="F:metal ion binding"/>
    <property type="evidence" value="ECO:0007669"/>
    <property type="project" value="UniProtKB-UniRule"/>
</dbReference>
<evidence type="ECO:0000313" key="23">
    <source>
        <dbReference type="Proteomes" id="UP000501830"/>
    </source>
</evidence>
<dbReference type="CDD" id="cd01171">
    <property type="entry name" value="YXKO-related"/>
    <property type="match status" value="1"/>
</dbReference>
<name>A0A6G7WI60_9LACT</name>
<dbReference type="NCBIfam" id="TIGR00197">
    <property type="entry name" value="yjeF_nterm"/>
    <property type="match status" value="1"/>
</dbReference>
<evidence type="ECO:0000256" key="14">
    <source>
        <dbReference type="ARBA" id="ARBA00025153"/>
    </source>
</evidence>
<dbReference type="Pfam" id="PF03853">
    <property type="entry name" value="YjeF_N"/>
    <property type="match status" value="1"/>
</dbReference>
<evidence type="ECO:0000256" key="9">
    <source>
        <dbReference type="ARBA" id="ARBA00022958"/>
    </source>
</evidence>
<dbReference type="PANTHER" id="PTHR12592:SF0">
    <property type="entry name" value="ATP-DEPENDENT (S)-NAD(P)H-HYDRATE DEHYDRATASE"/>
    <property type="match status" value="1"/>
</dbReference>
<dbReference type="InterPro" id="IPR036652">
    <property type="entry name" value="YjeF_N_dom_sf"/>
</dbReference>
<comment type="caution">
    <text evidence="18">Lacks conserved residue(s) required for the propagation of feature annotation.</text>
</comment>
<comment type="function">
    <text evidence="18">Catalyzes the epimerization of the S- and R-forms of NAD(P)HX, a damaged form of NAD(P)H that is a result of enzymatic or heat-dependent hydration. This is a prerequisite for the S-specific NAD(P)H-hydrate dehydratase to allow the repair of both epimers of NAD(P)HX.</text>
</comment>
<dbReference type="HAMAP" id="MF_01965">
    <property type="entry name" value="NADHX_dehydratase"/>
    <property type="match status" value="1"/>
</dbReference>
<comment type="function">
    <text evidence="14 19">Bifunctional enzyme that catalyzes the epimerization of the S- and R-forms of NAD(P)HX and the dehydration of the S-form of NAD(P)HX at the expense of ADP, which is converted to AMP. This allows the repair of both epimers of NAD(P)HX, a damaged form of NAD(P)H that is a result of enzymatic or heat-dependent hydration.</text>
</comment>
<gene>
    <name evidence="17" type="primary">nnrD</name>
    <name evidence="18" type="synonym">nnrE</name>
    <name evidence="22" type="ORF">G7058_07915</name>
</gene>
<comment type="function">
    <text evidence="17">Catalyzes the dehydration of the S-form of NAD(P)HX at the expense of ADP, which is converted to AMP. Together with NAD(P)HX epimerase, which catalyzes the epimerization of the S- and R-forms, the enzyme allows the repair of both epimers of NAD(P)HX, a damaged form of NAD(P)H that is a result of enzymatic or heat-dependent hydration.</text>
</comment>
<dbReference type="Proteomes" id="UP000501830">
    <property type="component" value="Chromosome"/>
</dbReference>
<feature type="binding site" evidence="17">
    <location>
        <position position="458"/>
    </location>
    <ligand>
        <name>(6S)-NADPHX</name>
        <dbReference type="ChEBI" id="CHEBI:64076"/>
    </ligand>
</feature>
<evidence type="ECO:0000256" key="1">
    <source>
        <dbReference type="ARBA" id="ARBA00000013"/>
    </source>
</evidence>
<reference evidence="22 23" key="1">
    <citation type="journal article" date="2017" name="Int. J. Syst. Evol. Microbiol.">
        <title>Jeotgalibaca porci sp. nov. and Jeotgalibaca arthritidis sp. nov., isolated from pigs, and emended description of the genus Jeotgalibaca.</title>
        <authorList>
            <person name="Zamora L."/>
            <person name="Perez-Sancho M."/>
            <person name="Dominguez L."/>
            <person name="Fernandez-Garayzabal J.F."/>
            <person name="Vela A.I."/>
        </authorList>
    </citation>
    <scope>NUCLEOTIDE SEQUENCE [LARGE SCALE GENOMIC DNA]</scope>
    <source>
        <strain evidence="22 23">CCUG 69148</strain>
    </source>
</reference>
<evidence type="ECO:0000256" key="19">
    <source>
        <dbReference type="PIRNR" id="PIRNR017184"/>
    </source>
</evidence>
<feature type="domain" description="YjeF N-terminal" evidence="21">
    <location>
        <begin position="10"/>
        <end position="213"/>
    </location>
</feature>
<evidence type="ECO:0000256" key="16">
    <source>
        <dbReference type="ARBA" id="ARBA00049209"/>
    </source>
</evidence>
<evidence type="ECO:0000256" key="12">
    <source>
        <dbReference type="ARBA" id="ARBA00023239"/>
    </source>
</evidence>
<dbReference type="InterPro" id="IPR004443">
    <property type="entry name" value="YjeF_N_dom"/>
</dbReference>
<dbReference type="Gene3D" id="3.40.1190.20">
    <property type="match status" value="1"/>
</dbReference>
<evidence type="ECO:0000259" key="20">
    <source>
        <dbReference type="PROSITE" id="PS51383"/>
    </source>
</evidence>
<dbReference type="SUPFAM" id="SSF53613">
    <property type="entry name" value="Ribokinase-like"/>
    <property type="match status" value="1"/>
</dbReference>
<evidence type="ECO:0000256" key="11">
    <source>
        <dbReference type="ARBA" id="ARBA00023235"/>
    </source>
</evidence>
<comment type="similarity">
    <text evidence="17">Belongs to the NnrD/CARKD family.</text>
</comment>
<dbReference type="InterPro" id="IPR017953">
    <property type="entry name" value="Carbohydrate_kinase_pred_CS"/>
</dbReference>
<dbReference type="GO" id="GO:0052855">
    <property type="term" value="F:ADP-dependent NAD(P)H-hydrate dehydratase activity"/>
    <property type="evidence" value="ECO:0007669"/>
    <property type="project" value="UniProtKB-UniRule"/>
</dbReference>
<comment type="similarity">
    <text evidence="18">Belongs to the NnrE/AIBP family.</text>
</comment>
<evidence type="ECO:0000313" key="22">
    <source>
        <dbReference type="EMBL" id="QIK51954.1"/>
    </source>
</evidence>
<keyword evidence="8 17" id="KW-0521">NADP</keyword>
<dbReference type="GO" id="GO:0110051">
    <property type="term" value="P:metabolite repair"/>
    <property type="evidence" value="ECO:0007669"/>
    <property type="project" value="TreeGrafter"/>
</dbReference>
<keyword evidence="23" id="KW-1185">Reference proteome</keyword>
<evidence type="ECO:0000256" key="6">
    <source>
        <dbReference type="ARBA" id="ARBA00022741"/>
    </source>
</evidence>
<dbReference type="GO" id="GO:0046496">
    <property type="term" value="P:nicotinamide nucleotide metabolic process"/>
    <property type="evidence" value="ECO:0007669"/>
    <property type="project" value="UniProtKB-UniRule"/>
</dbReference>
<accession>A0A6G7WI60</accession>
<dbReference type="SUPFAM" id="SSF64153">
    <property type="entry name" value="YjeF N-terminal domain-like"/>
    <property type="match status" value="1"/>
</dbReference>
<dbReference type="EC" id="4.2.1.136" evidence="19"/>
<dbReference type="Pfam" id="PF01256">
    <property type="entry name" value="Carb_kinase"/>
    <property type="match status" value="1"/>
</dbReference>
<comment type="cofactor">
    <cofactor evidence="17">
        <name>Mg(2+)</name>
        <dbReference type="ChEBI" id="CHEBI:18420"/>
    </cofactor>
</comment>
<keyword evidence="9 18" id="KW-0630">Potassium</keyword>
<dbReference type="Gene3D" id="3.40.50.10260">
    <property type="entry name" value="YjeF N-terminal domain"/>
    <property type="match status" value="1"/>
</dbReference>
<evidence type="ECO:0000256" key="15">
    <source>
        <dbReference type="ARBA" id="ARBA00048238"/>
    </source>
</evidence>
<dbReference type="AlphaFoldDB" id="A0A6G7WI60"/>